<dbReference type="Gene3D" id="1.10.3720.10">
    <property type="entry name" value="MetI-like"/>
    <property type="match status" value="1"/>
</dbReference>
<dbReference type="GeneID" id="97234243"/>
<dbReference type="EMBL" id="CP011340">
    <property type="protein sequence ID" value="ALC23013.1"/>
    <property type="molecule type" value="Genomic_DNA"/>
</dbReference>
<dbReference type="NCBIfam" id="TIGR03004">
    <property type="entry name" value="ectoine_ehuC"/>
    <property type="match status" value="1"/>
</dbReference>
<dbReference type="InterPro" id="IPR010065">
    <property type="entry name" value="AA_ABC_transptr_permease_3TM"/>
</dbReference>
<dbReference type="SUPFAM" id="SSF161098">
    <property type="entry name" value="MetI-like"/>
    <property type="match status" value="1"/>
</dbReference>
<accession>A0A0M3QJG3</accession>
<name>A0A0M3QJG3_STRPR</name>
<evidence type="ECO:0000256" key="1">
    <source>
        <dbReference type="ARBA" id="ARBA00004651"/>
    </source>
</evidence>
<feature type="transmembrane region" description="Helical" evidence="8">
    <location>
        <begin position="182"/>
        <end position="200"/>
    </location>
</feature>
<keyword evidence="4 8" id="KW-0812">Transmembrane</keyword>
<dbReference type="Proteomes" id="UP000060513">
    <property type="component" value="Chromosome"/>
</dbReference>
<gene>
    <name evidence="9" type="ORF">SPRI_4707</name>
</gene>
<dbReference type="GO" id="GO:0043190">
    <property type="term" value="C:ATP-binding cassette (ABC) transporter complex"/>
    <property type="evidence" value="ECO:0007669"/>
    <property type="project" value="InterPro"/>
</dbReference>
<dbReference type="KEGG" id="spri:SPRI_4707"/>
<keyword evidence="3" id="KW-1003">Cell membrane</keyword>
<keyword evidence="6 8" id="KW-1133">Transmembrane helix</keyword>
<dbReference type="OrthoDB" id="9814902at2"/>
<dbReference type="OMA" id="QLVPMWA"/>
<dbReference type="InterPro" id="IPR043429">
    <property type="entry name" value="ArtM/GltK/GlnP/TcyL/YhdX-like"/>
</dbReference>
<evidence type="ECO:0000313" key="9">
    <source>
        <dbReference type="EMBL" id="ALC23013.1"/>
    </source>
</evidence>
<feature type="transmembrane region" description="Helical" evidence="8">
    <location>
        <begin position="157"/>
        <end position="176"/>
    </location>
</feature>
<dbReference type="CDD" id="cd06261">
    <property type="entry name" value="TM_PBP2"/>
    <property type="match status" value="1"/>
</dbReference>
<feature type="transmembrane region" description="Helical" evidence="8">
    <location>
        <begin position="77"/>
        <end position="98"/>
    </location>
</feature>
<evidence type="ECO:0000256" key="6">
    <source>
        <dbReference type="ARBA" id="ARBA00022989"/>
    </source>
</evidence>
<dbReference type="NCBIfam" id="TIGR01726">
    <property type="entry name" value="HEQRo_perm_3TM"/>
    <property type="match status" value="1"/>
</dbReference>
<keyword evidence="7 8" id="KW-0472">Membrane</keyword>
<keyword evidence="5" id="KW-0029">Amino-acid transport</keyword>
<evidence type="ECO:0000256" key="4">
    <source>
        <dbReference type="ARBA" id="ARBA00022692"/>
    </source>
</evidence>
<dbReference type="PATRIC" id="fig|38300.4.peg.4939"/>
<protein>
    <submittedName>
        <fullName evidence="9">Amino acid ABC transporter permease</fullName>
    </submittedName>
</protein>
<evidence type="ECO:0000256" key="8">
    <source>
        <dbReference type="RuleBase" id="RU363032"/>
    </source>
</evidence>
<dbReference type="STRING" id="38300.SPRI_4707"/>
<dbReference type="PANTHER" id="PTHR30614:SF0">
    <property type="entry name" value="L-CYSTINE TRANSPORT SYSTEM PERMEASE PROTEIN TCYL"/>
    <property type="match status" value="1"/>
</dbReference>
<dbReference type="Pfam" id="PF00528">
    <property type="entry name" value="BPD_transp_1"/>
    <property type="match status" value="1"/>
</dbReference>
<evidence type="ECO:0000256" key="2">
    <source>
        <dbReference type="ARBA" id="ARBA00022448"/>
    </source>
</evidence>
<evidence type="ECO:0000313" key="10">
    <source>
        <dbReference type="Proteomes" id="UP000060513"/>
    </source>
</evidence>
<dbReference type="GO" id="GO:0022857">
    <property type="term" value="F:transmembrane transporter activity"/>
    <property type="evidence" value="ECO:0007669"/>
    <property type="project" value="InterPro"/>
</dbReference>
<feature type="transmembrane region" description="Helical" evidence="8">
    <location>
        <begin position="48"/>
        <end position="71"/>
    </location>
</feature>
<evidence type="ECO:0000256" key="3">
    <source>
        <dbReference type="ARBA" id="ARBA00022475"/>
    </source>
</evidence>
<dbReference type="PANTHER" id="PTHR30614">
    <property type="entry name" value="MEMBRANE COMPONENT OF AMINO ACID ABC TRANSPORTER"/>
    <property type="match status" value="1"/>
</dbReference>
<organism evidence="9">
    <name type="scientific">Streptomyces pristinaespiralis</name>
    <dbReference type="NCBI Taxonomy" id="38300"/>
    <lineage>
        <taxon>Bacteria</taxon>
        <taxon>Bacillati</taxon>
        <taxon>Actinomycetota</taxon>
        <taxon>Actinomycetes</taxon>
        <taxon>Kitasatosporales</taxon>
        <taxon>Streptomycetaceae</taxon>
        <taxon>Streptomyces</taxon>
    </lineage>
</organism>
<comment type="similarity">
    <text evidence="8">Belongs to the binding-protein-dependent transport system permease family.</text>
</comment>
<dbReference type="InterPro" id="IPR000515">
    <property type="entry name" value="MetI-like"/>
</dbReference>
<sequence length="251" mass="26973">MTAGLWQNWVLPGIWITVQLLVYSAALAAAVAFTVGTARTHRSRAVRFVAGVYTEIFRGTSALVLMFWLFFVVPPLMGWQLVPMWAAVLALGLSYGAYGAEIVRGALNSVAVSQREAGIALSFTPWQRLRLILLPQAVPEMVPSFCNLLIELLKGTALVSLLGVGDVSFAAYLVRLATQESAQIYTISLVIYFVLAFALTRSMKALERRTKRNIGIESPPGLLGGLFAKGPGSDRAEDRLAGTAVAGGASK</sequence>
<dbReference type="AlphaFoldDB" id="A0A0M3QJG3"/>
<reference evidence="9 10" key="1">
    <citation type="submission" date="2015-08" db="EMBL/GenBank/DDBJ databases">
        <title>Genome sequence of the pristinamycin over-producing bacterium Streptomyces pristinaespiralis HCCB10218.</title>
        <authorList>
            <person name="Tian J."/>
            <person name="Yang J."/>
            <person name="Li L."/>
            <person name="Ruan L."/>
            <person name="Wei W."/>
            <person name="Zheng G."/>
            <person name="Wei Z."/>
            <person name="Yang S."/>
            <person name="Ge M."/>
            <person name="Jiang W."/>
            <person name="Lu Y."/>
        </authorList>
    </citation>
    <scope>NUCLEOTIDE SEQUENCE [LARGE SCALE GENOMIC DNA]</scope>
    <source>
        <strain evidence="9 10">HCCB 10218</strain>
    </source>
</reference>
<dbReference type="GO" id="GO:0006865">
    <property type="term" value="P:amino acid transport"/>
    <property type="evidence" value="ECO:0007669"/>
    <property type="project" value="UniProtKB-KW"/>
</dbReference>
<keyword evidence="2 8" id="KW-0813">Transport</keyword>
<evidence type="ECO:0000256" key="7">
    <source>
        <dbReference type="ARBA" id="ARBA00023136"/>
    </source>
</evidence>
<dbReference type="RefSeq" id="WP_005317162.1">
    <property type="nucleotide sequence ID" value="NZ_CP011340.1"/>
</dbReference>
<dbReference type="PROSITE" id="PS50928">
    <property type="entry name" value="ABC_TM1"/>
    <property type="match status" value="1"/>
</dbReference>
<comment type="subcellular location">
    <subcellularLocation>
        <location evidence="1 8">Cell membrane</location>
        <topology evidence="1 8">Multi-pass membrane protein</topology>
    </subcellularLocation>
</comment>
<feature type="transmembrane region" description="Helical" evidence="8">
    <location>
        <begin position="12"/>
        <end position="36"/>
    </location>
</feature>
<proteinExistence type="inferred from homology"/>
<dbReference type="InterPro" id="IPR035906">
    <property type="entry name" value="MetI-like_sf"/>
</dbReference>
<dbReference type="InterPro" id="IPR014342">
    <property type="entry name" value="Ectoine_EhuC"/>
</dbReference>
<evidence type="ECO:0000256" key="5">
    <source>
        <dbReference type="ARBA" id="ARBA00022970"/>
    </source>
</evidence>